<dbReference type="InterPro" id="IPR027417">
    <property type="entry name" value="P-loop_NTPase"/>
</dbReference>
<dbReference type="EMBL" id="BK016182">
    <property type="protein sequence ID" value="DAG00497.1"/>
    <property type="molecule type" value="Genomic_DNA"/>
</dbReference>
<dbReference type="PROSITE" id="PS50052">
    <property type="entry name" value="GUANYLATE_KINASE_2"/>
    <property type="match status" value="1"/>
</dbReference>
<name>A0A8S5V196_9CAUD</name>
<evidence type="ECO:0000259" key="1">
    <source>
        <dbReference type="PROSITE" id="PS50052"/>
    </source>
</evidence>
<dbReference type="SUPFAM" id="SSF52540">
    <property type="entry name" value="P-loop containing nucleoside triphosphate hydrolases"/>
    <property type="match status" value="1"/>
</dbReference>
<dbReference type="InterPro" id="IPR008145">
    <property type="entry name" value="GK/Ca_channel_bsu"/>
</dbReference>
<accession>A0A8S5V196</accession>
<dbReference type="InterPro" id="IPR008144">
    <property type="entry name" value="Guanylate_kin-like_dom"/>
</dbReference>
<dbReference type="Gene3D" id="3.40.50.300">
    <property type="entry name" value="P-loop containing nucleotide triphosphate hydrolases"/>
    <property type="match status" value="1"/>
</dbReference>
<feature type="domain" description="Guanylate kinase-like" evidence="1">
    <location>
        <begin position="1"/>
        <end position="114"/>
    </location>
</feature>
<dbReference type="Pfam" id="PF00625">
    <property type="entry name" value="Guanylate_kin"/>
    <property type="match status" value="1"/>
</dbReference>
<proteinExistence type="predicted"/>
<reference evidence="2" key="1">
    <citation type="journal article" date="2021" name="Proc. Natl. Acad. Sci. U.S.A.">
        <title>A Catalog of Tens of Thousands of Viruses from Human Metagenomes Reveals Hidden Associations with Chronic Diseases.</title>
        <authorList>
            <person name="Tisza M.J."/>
            <person name="Buck C.B."/>
        </authorList>
    </citation>
    <scope>NUCLEOTIDE SEQUENCE</scope>
    <source>
        <strain evidence="2">CtJ2i1</strain>
    </source>
</reference>
<organism evidence="2">
    <name type="scientific">Myoviridae sp. ctJ2i1</name>
    <dbReference type="NCBI Taxonomy" id="2825079"/>
    <lineage>
        <taxon>Viruses</taxon>
        <taxon>Duplodnaviria</taxon>
        <taxon>Heunggongvirae</taxon>
        <taxon>Uroviricota</taxon>
        <taxon>Caudoviricetes</taxon>
    </lineage>
</organism>
<protein>
    <submittedName>
        <fullName evidence="2">GMPK protein</fullName>
    </submittedName>
</protein>
<sequence>MIIVISGPSGSGKSTLAGLFEVKGFKRIVTSTNRDRRLNDPEGQYYFVPKEEWNDDDYICVTNYGGNKYGIDKGYFDEINKDLNYIVVLDEAGLKELKEYYDNVYGFYLNVVEKTCRERMAQRGDAADNIEKRIAYDKEHHRFNYLIDDDDLYDQAFFGEDHPSMIMRQIMDYFNNNPDSEETIDEGEEILAMLHKQK</sequence>
<evidence type="ECO:0000313" key="2">
    <source>
        <dbReference type="EMBL" id="DAG00497.1"/>
    </source>
</evidence>
<dbReference type="SMART" id="SM00072">
    <property type="entry name" value="GuKc"/>
    <property type="match status" value="1"/>
</dbReference>